<dbReference type="InterPro" id="IPR008966">
    <property type="entry name" value="Adhesion_dom_sf"/>
</dbReference>
<accession>A0A1H9MAA7</accession>
<name>A0A1H9MAA7_9GAMM</name>
<organism evidence="3 4">
    <name type="scientific">Rosenbergiella nectarea</name>
    <dbReference type="NCBI Taxonomy" id="988801"/>
    <lineage>
        <taxon>Bacteria</taxon>
        <taxon>Pseudomonadati</taxon>
        <taxon>Pseudomonadota</taxon>
        <taxon>Gammaproteobacteria</taxon>
        <taxon>Enterobacterales</taxon>
        <taxon>Erwiniaceae</taxon>
        <taxon>Rosenbergiella</taxon>
    </lineage>
</organism>
<protein>
    <submittedName>
        <fullName evidence="3">Major type 1 subunit fimbrin (Pilin)</fullName>
    </submittedName>
</protein>
<dbReference type="Pfam" id="PF00419">
    <property type="entry name" value="Fimbrial"/>
    <property type="match status" value="1"/>
</dbReference>
<gene>
    <name evidence="3" type="ORF">SAMN05216522_11410</name>
</gene>
<dbReference type="STRING" id="988801.SAMN05216522_11410"/>
<dbReference type="PANTHER" id="PTHR33420:SF10">
    <property type="entry name" value="FIMBRIAE MAJOR SUBUNIT"/>
    <property type="match status" value="1"/>
</dbReference>
<dbReference type="InterPro" id="IPR036937">
    <property type="entry name" value="Adhesion_dom_fimbrial_sf"/>
</dbReference>
<sequence>MSALVNGTLCTSILLFVLGNSPVNAAAPSCKGSCDIQVKFTGRFELETCQISIDNRSANETVALPTVSSSSLQHAGDEAGSTSFLVILKKCPGAVTVGVHFISVASTQVDNATGNIKNSSVAGMSPETQLRLRNSAGVQMLLNDTTSIQDYIIPQGGGDVQYNFNVSYFAKTPVTPGKVSATAGIELIYK</sequence>
<dbReference type="InterPro" id="IPR050263">
    <property type="entry name" value="Bact_Fimbrial_Adh_Pro"/>
</dbReference>
<dbReference type="SUPFAM" id="SSF49401">
    <property type="entry name" value="Bacterial adhesins"/>
    <property type="match status" value="1"/>
</dbReference>
<dbReference type="OrthoDB" id="7030999at2"/>
<feature type="domain" description="Fimbrial-type adhesion" evidence="2">
    <location>
        <begin position="39"/>
        <end position="190"/>
    </location>
</feature>
<keyword evidence="4" id="KW-1185">Reference proteome</keyword>
<dbReference type="Proteomes" id="UP000242515">
    <property type="component" value="Unassembled WGS sequence"/>
</dbReference>
<dbReference type="GO" id="GO:0043709">
    <property type="term" value="P:cell adhesion involved in single-species biofilm formation"/>
    <property type="evidence" value="ECO:0007669"/>
    <property type="project" value="TreeGrafter"/>
</dbReference>
<feature type="signal peptide" evidence="1">
    <location>
        <begin position="1"/>
        <end position="25"/>
    </location>
</feature>
<dbReference type="EMBL" id="FOGC01000014">
    <property type="protein sequence ID" value="SER20063.1"/>
    <property type="molecule type" value="Genomic_DNA"/>
</dbReference>
<dbReference type="GO" id="GO:0009289">
    <property type="term" value="C:pilus"/>
    <property type="evidence" value="ECO:0007669"/>
    <property type="project" value="InterPro"/>
</dbReference>
<dbReference type="Gene3D" id="2.60.40.1090">
    <property type="entry name" value="Fimbrial-type adhesion domain"/>
    <property type="match status" value="1"/>
</dbReference>
<evidence type="ECO:0000259" key="2">
    <source>
        <dbReference type="Pfam" id="PF00419"/>
    </source>
</evidence>
<proteinExistence type="predicted"/>
<dbReference type="InterPro" id="IPR000259">
    <property type="entry name" value="Adhesion_dom_fimbrial"/>
</dbReference>
<evidence type="ECO:0000313" key="4">
    <source>
        <dbReference type="Proteomes" id="UP000242515"/>
    </source>
</evidence>
<dbReference type="PANTHER" id="PTHR33420">
    <property type="entry name" value="FIMBRIAL SUBUNIT ELFA-RELATED"/>
    <property type="match status" value="1"/>
</dbReference>
<evidence type="ECO:0000313" key="3">
    <source>
        <dbReference type="EMBL" id="SER20063.1"/>
    </source>
</evidence>
<reference evidence="4" key="1">
    <citation type="submission" date="2016-10" db="EMBL/GenBank/DDBJ databases">
        <authorList>
            <person name="Varghese N."/>
            <person name="Submissions S."/>
        </authorList>
    </citation>
    <scope>NUCLEOTIDE SEQUENCE [LARGE SCALE GENOMIC DNA]</scope>
    <source>
        <strain evidence="4">8N4</strain>
    </source>
</reference>
<feature type="chain" id="PRO_5017284740" evidence="1">
    <location>
        <begin position="26"/>
        <end position="190"/>
    </location>
</feature>
<keyword evidence="1" id="KW-0732">Signal</keyword>
<dbReference type="RefSeq" id="WP_092677995.1">
    <property type="nucleotide sequence ID" value="NZ_FOGC01000014.1"/>
</dbReference>
<dbReference type="AlphaFoldDB" id="A0A1H9MAA7"/>
<evidence type="ECO:0000256" key="1">
    <source>
        <dbReference type="SAM" id="SignalP"/>
    </source>
</evidence>